<reference evidence="3" key="1">
    <citation type="journal article" date="2019" name="Int. J. Syst. Evol. Microbiol.">
        <title>The Global Catalogue of Microorganisms (GCM) 10K type strain sequencing project: providing services to taxonomists for standard genome sequencing and annotation.</title>
        <authorList>
            <consortium name="The Broad Institute Genomics Platform"/>
            <consortium name="The Broad Institute Genome Sequencing Center for Infectious Disease"/>
            <person name="Wu L."/>
            <person name="Ma J."/>
        </authorList>
    </citation>
    <scope>NUCLEOTIDE SEQUENCE [LARGE SCALE GENOMIC DNA]</scope>
    <source>
        <strain evidence="3">CGMCC 1.6964</strain>
    </source>
</reference>
<dbReference type="PANTHER" id="PTHR10353:SF296">
    <property type="entry name" value="6-PHOSPHO-BETA-GLUCOSIDASE"/>
    <property type="match status" value="1"/>
</dbReference>
<keyword evidence="3" id="KW-1185">Reference proteome</keyword>
<organism evidence="2 3">
    <name type="scientific">Saccharibacillus kuerlensis</name>
    <dbReference type="NCBI Taxonomy" id="459527"/>
    <lineage>
        <taxon>Bacteria</taxon>
        <taxon>Bacillati</taxon>
        <taxon>Bacillota</taxon>
        <taxon>Bacilli</taxon>
        <taxon>Bacillales</taxon>
        <taxon>Paenibacillaceae</taxon>
        <taxon>Saccharibacillus</taxon>
    </lineage>
</organism>
<dbReference type="NCBIfam" id="NF007158">
    <property type="entry name" value="PRK09593.1"/>
    <property type="match status" value="1"/>
</dbReference>
<proteinExistence type="inferred from homology"/>
<dbReference type="PANTHER" id="PTHR10353">
    <property type="entry name" value="GLYCOSYL HYDROLASE"/>
    <property type="match status" value="1"/>
</dbReference>
<dbReference type="InterPro" id="IPR033132">
    <property type="entry name" value="GH_1_N_CS"/>
</dbReference>
<dbReference type="InterPro" id="IPR017853">
    <property type="entry name" value="GH"/>
</dbReference>
<evidence type="ECO:0000313" key="2">
    <source>
        <dbReference type="EMBL" id="GGN91749.1"/>
    </source>
</evidence>
<comment type="similarity">
    <text evidence="1">Belongs to the glycosyl hydrolase 1 family.</text>
</comment>
<evidence type="ECO:0000313" key="3">
    <source>
        <dbReference type="Proteomes" id="UP000606653"/>
    </source>
</evidence>
<evidence type="ECO:0000256" key="1">
    <source>
        <dbReference type="RuleBase" id="RU003690"/>
    </source>
</evidence>
<protein>
    <submittedName>
        <fullName evidence="2">Beta-glucosidase</fullName>
    </submittedName>
</protein>
<dbReference type="RefSeq" id="WP_018975292.1">
    <property type="nucleotide sequence ID" value="NZ_BMLN01000001.1"/>
</dbReference>
<dbReference type="Gene3D" id="3.20.20.80">
    <property type="entry name" value="Glycosidases"/>
    <property type="match status" value="1"/>
</dbReference>
<dbReference type="Pfam" id="PF00232">
    <property type="entry name" value="Glyco_hydro_1"/>
    <property type="match status" value="1"/>
</dbReference>
<dbReference type="NCBIfam" id="NF007154">
    <property type="entry name" value="PRK09589.1"/>
    <property type="match status" value="1"/>
</dbReference>
<dbReference type="Proteomes" id="UP000606653">
    <property type="component" value="Unassembled WGS sequence"/>
</dbReference>
<dbReference type="EMBL" id="BMLN01000001">
    <property type="protein sequence ID" value="GGN91749.1"/>
    <property type="molecule type" value="Genomic_DNA"/>
</dbReference>
<comment type="caution">
    <text evidence="2">The sequence shown here is derived from an EMBL/GenBank/DDBJ whole genome shotgun (WGS) entry which is preliminary data.</text>
</comment>
<dbReference type="InterPro" id="IPR001360">
    <property type="entry name" value="Glyco_hydro_1"/>
</dbReference>
<dbReference type="PRINTS" id="PR00131">
    <property type="entry name" value="GLHYDRLASE1"/>
</dbReference>
<accession>A0ABQ2KVM4</accession>
<dbReference type="SUPFAM" id="SSF51445">
    <property type="entry name" value="(Trans)glycosidases"/>
    <property type="match status" value="1"/>
</dbReference>
<name>A0ABQ2KVM4_9BACL</name>
<gene>
    <name evidence="2" type="primary">bglA</name>
    <name evidence="2" type="ORF">GCM10010969_03580</name>
</gene>
<sequence>MYKIPTGFPEGFLWGGATAANQLEGGYNEDGKGLSTSDMMTAGTHTVARRITPELLENENYPSHEAVDFYHRYAEDIALFGEMGFKVFRLSIAWSRIFPNGDDAEPNEEGLKFYDRIFAELKKHNIEPLVTISHYEAPFGLTQKYNGWSDRRLVDFYVNYCETLFKRYKGVVKYWLTFNEINILTMPMGTFLAGAMLPEGGLELTNPNASTEQARYQALHHQFVASAKAVKLGHSIDPDFKIGCMIAYLCSYPLTSNPVDVLLAQQKDNLSNFLCGDVQVRGEYPGFAKRYFAEKGIDLHIEEGDEQILREGTVDYYTFSYYSSVCVSADPEQEKIGGNMSMGLKNPYLKASAWEWQIDPQGLRWALNNIYNRYRIPMMVVENGLGAVDEVQPDGSIHDDYRIEYLREHIKTMKEAVIDGVDLIGYTPWGCIDLVSAGTGEMKKRYGFIHVDKDNEGKGTLNRSRKDSFYWYKQVIASNGETLEERGE</sequence>
<dbReference type="NCBIfam" id="NF007356">
    <property type="entry name" value="PRK09852.1"/>
    <property type="match status" value="1"/>
</dbReference>
<dbReference type="PROSITE" id="PS00653">
    <property type="entry name" value="GLYCOSYL_HYDROL_F1_2"/>
    <property type="match status" value="1"/>
</dbReference>